<gene>
    <name evidence="1" type="ORF">N656DRAFT_793948</name>
</gene>
<reference evidence="1" key="1">
    <citation type="journal article" date="2023" name="Mol. Phylogenet. Evol.">
        <title>Genome-scale phylogeny and comparative genomics of the fungal order Sordariales.</title>
        <authorList>
            <person name="Hensen N."/>
            <person name="Bonometti L."/>
            <person name="Westerberg I."/>
            <person name="Brannstrom I.O."/>
            <person name="Guillou S."/>
            <person name="Cros-Aarteil S."/>
            <person name="Calhoun S."/>
            <person name="Haridas S."/>
            <person name="Kuo A."/>
            <person name="Mondo S."/>
            <person name="Pangilinan J."/>
            <person name="Riley R."/>
            <person name="LaButti K."/>
            <person name="Andreopoulos B."/>
            <person name="Lipzen A."/>
            <person name="Chen C."/>
            <person name="Yan M."/>
            <person name="Daum C."/>
            <person name="Ng V."/>
            <person name="Clum A."/>
            <person name="Steindorff A."/>
            <person name="Ohm R.A."/>
            <person name="Martin F."/>
            <person name="Silar P."/>
            <person name="Natvig D.O."/>
            <person name="Lalanne C."/>
            <person name="Gautier V."/>
            <person name="Ament-Velasquez S.L."/>
            <person name="Kruys A."/>
            <person name="Hutchinson M.I."/>
            <person name="Powell A.J."/>
            <person name="Barry K."/>
            <person name="Miller A.N."/>
            <person name="Grigoriev I.V."/>
            <person name="Debuchy R."/>
            <person name="Gladieux P."/>
            <person name="Hiltunen Thoren M."/>
            <person name="Johannesson H."/>
        </authorList>
    </citation>
    <scope>NUCLEOTIDE SEQUENCE</scope>
    <source>
        <strain evidence="1">CBS 508.74</strain>
    </source>
</reference>
<name>A0AAN6TNI4_9PEZI</name>
<sequence>MKASTTAAVLAPAAANAQWWGGAPDCAQECFSSLWDSATTWPAPTSYCGATQAPSVYTCIESACSATPTAVTSYSSLSSSLCSQWSSCSSAGATGVYTISAPAFTGAWGPGRYGGPGGPHGPGGRWGGYGGGGGQNAQDVDGDGDIDSDDWSSYTRTWTGGVYTVTGCEWNGNVWAGGPGGWGPGGNNGGGGPWAPWGRGWAWKTETVDTVTAVITGSAGSLSTSVGPATVAYGSSGSLTTTSLVTAAQAQQTDPPVQQGAAAAPADAALGVKAVGVALGGVLVVVGLL</sequence>
<accession>A0AAN6TNI4</accession>
<reference evidence="1" key="2">
    <citation type="submission" date="2023-05" db="EMBL/GenBank/DDBJ databases">
        <authorList>
            <consortium name="Lawrence Berkeley National Laboratory"/>
            <person name="Steindorff A."/>
            <person name="Hensen N."/>
            <person name="Bonometti L."/>
            <person name="Westerberg I."/>
            <person name="Brannstrom I.O."/>
            <person name="Guillou S."/>
            <person name="Cros-Aarteil S."/>
            <person name="Calhoun S."/>
            <person name="Haridas S."/>
            <person name="Kuo A."/>
            <person name="Mondo S."/>
            <person name="Pangilinan J."/>
            <person name="Riley R."/>
            <person name="Labutti K."/>
            <person name="Andreopoulos B."/>
            <person name="Lipzen A."/>
            <person name="Chen C."/>
            <person name="Yanf M."/>
            <person name="Daum C."/>
            <person name="Ng V."/>
            <person name="Clum A."/>
            <person name="Ohm R."/>
            <person name="Martin F."/>
            <person name="Silar P."/>
            <person name="Natvig D."/>
            <person name="Lalanne C."/>
            <person name="Gautier V."/>
            <person name="Ament-Velasquez S.L."/>
            <person name="Kruys A."/>
            <person name="Hutchinson M.I."/>
            <person name="Powell A.J."/>
            <person name="Barry K."/>
            <person name="Miller A.N."/>
            <person name="Grigoriev I.V."/>
            <person name="Debuchy R."/>
            <person name="Gladieux P."/>
            <person name="Thoren M.H."/>
            <person name="Johannesson H."/>
        </authorList>
    </citation>
    <scope>NUCLEOTIDE SEQUENCE</scope>
    <source>
        <strain evidence="1">CBS 508.74</strain>
    </source>
</reference>
<dbReference type="EMBL" id="MU853332">
    <property type="protein sequence ID" value="KAK4117476.1"/>
    <property type="molecule type" value="Genomic_DNA"/>
</dbReference>
<dbReference type="AlphaFoldDB" id="A0AAN6TNI4"/>
<evidence type="ECO:0000313" key="2">
    <source>
        <dbReference type="Proteomes" id="UP001302812"/>
    </source>
</evidence>
<dbReference type="Proteomes" id="UP001302812">
    <property type="component" value="Unassembled WGS sequence"/>
</dbReference>
<keyword evidence="2" id="KW-1185">Reference proteome</keyword>
<proteinExistence type="predicted"/>
<dbReference type="GeneID" id="89941346"/>
<dbReference type="PROSITE" id="PS00018">
    <property type="entry name" value="EF_HAND_1"/>
    <property type="match status" value="1"/>
</dbReference>
<organism evidence="1 2">
    <name type="scientific">Canariomyces notabilis</name>
    <dbReference type="NCBI Taxonomy" id="2074819"/>
    <lineage>
        <taxon>Eukaryota</taxon>
        <taxon>Fungi</taxon>
        <taxon>Dikarya</taxon>
        <taxon>Ascomycota</taxon>
        <taxon>Pezizomycotina</taxon>
        <taxon>Sordariomycetes</taxon>
        <taxon>Sordariomycetidae</taxon>
        <taxon>Sordariales</taxon>
        <taxon>Chaetomiaceae</taxon>
        <taxon>Canariomyces</taxon>
    </lineage>
</organism>
<comment type="caution">
    <text evidence="1">The sequence shown here is derived from an EMBL/GenBank/DDBJ whole genome shotgun (WGS) entry which is preliminary data.</text>
</comment>
<dbReference type="InterPro" id="IPR018247">
    <property type="entry name" value="EF_Hand_1_Ca_BS"/>
</dbReference>
<protein>
    <submittedName>
        <fullName evidence="1">Uncharacterized protein</fullName>
    </submittedName>
</protein>
<evidence type="ECO:0000313" key="1">
    <source>
        <dbReference type="EMBL" id="KAK4117476.1"/>
    </source>
</evidence>
<dbReference type="RefSeq" id="XP_064675046.1">
    <property type="nucleotide sequence ID" value="XM_064817221.1"/>
</dbReference>